<gene>
    <name evidence="2" type="ORF">HG543_47100</name>
</gene>
<dbReference type="InterPro" id="IPR041657">
    <property type="entry name" value="HTH_17"/>
</dbReference>
<dbReference type="EMBL" id="JABBJJ010000415">
    <property type="protein sequence ID" value="NMO22374.1"/>
    <property type="molecule type" value="Genomic_DNA"/>
</dbReference>
<dbReference type="Proteomes" id="UP000518300">
    <property type="component" value="Unassembled WGS sequence"/>
</dbReference>
<dbReference type="AlphaFoldDB" id="A0A848LYW7"/>
<dbReference type="InterPro" id="IPR010093">
    <property type="entry name" value="SinI_DNA-bd"/>
</dbReference>
<evidence type="ECO:0000259" key="1">
    <source>
        <dbReference type="Pfam" id="PF12728"/>
    </source>
</evidence>
<dbReference type="GO" id="GO:0003677">
    <property type="term" value="F:DNA binding"/>
    <property type="evidence" value="ECO:0007669"/>
    <property type="project" value="InterPro"/>
</dbReference>
<dbReference type="NCBIfam" id="TIGR01764">
    <property type="entry name" value="excise"/>
    <property type="match status" value="1"/>
</dbReference>
<organism evidence="2 3">
    <name type="scientific">Pyxidicoccus fallax</name>
    <dbReference type="NCBI Taxonomy" id="394095"/>
    <lineage>
        <taxon>Bacteria</taxon>
        <taxon>Pseudomonadati</taxon>
        <taxon>Myxococcota</taxon>
        <taxon>Myxococcia</taxon>
        <taxon>Myxococcales</taxon>
        <taxon>Cystobacterineae</taxon>
        <taxon>Myxococcaceae</taxon>
        <taxon>Pyxidicoccus</taxon>
    </lineage>
</organism>
<protein>
    <submittedName>
        <fullName evidence="2">Helix-turn-helix domain-containing protein</fullName>
    </submittedName>
</protein>
<dbReference type="RefSeq" id="WP_169351520.1">
    <property type="nucleotide sequence ID" value="NZ_JABBJJ010000415.1"/>
</dbReference>
<evidence type="ECO:0000313" key="3">
    <source>
        <dbReference type="Proteomes" id="UP000518300"/>
    </source>
</evidence>
<sequence length="140" mass="14789">MECRKPLDAEERAVEVNRLLLARLSAGSNFLALPVPSVRQPETSPGSTTPNPEFACTVKEAGAMLGCGTTKVYELLNEGRLQAAEKFGRRRMVLKSSVEALLQAGGISARAAQPTKSAPAKSRIKDASSLAAAIAKLPVE</sequence>
<feature type="domain" description="Helix-turn-helix" evidence="1">
    <location>
        <begin position="57"/>
        <end position="104"/>
    </location>
</feature>
<accession>A0A848LYW7</accession>
<keyword evidence="3" id="KW-1185">Reference proteome</keyword>
<name>A0A848LYW7_9BACT</name>
<reference evidence="2 3" key="1">
    <citation type="submission" date="2020-04" db="EMBL/GenBank/DDBJ databases">
        <title>Draft genome of Pyxidicoccus fallax type strain.</title>
        <authorList>
            <person name="Whitworth D.E."/>
        </authorList>
    </citation>
    <scope>NUCLEOTIDE SEQUENCE [LARGE SCALE GENOMIC DNA]</scope>
    <source>
        <strain evidence="2 3">DSM 14698</strain>
    </source>
</reference>
<comment type="caution">
    <text evidence="2">The sequence shown here is derived from an EMBL/GenBank/DDBJ whole genome shotgun (WGS) entry which is preliminary data.</text>
</comment>
<dbReference type="Pfam" id="PF12728">
    <property type="entry name" value="HTH_17"/>
    <property type="match status" value="1"/>
</dbReference>
<proteinExistence type="predicted"/>
<evidence type="ECO:0000313" key="2">
    <source>
        <dbReference type="EMBL" id="NMO22374.1"/>
    </source>
</evidence>